<keyword evidence="5" id="KW-1185">Reference proteome</keyword>
<evidence type="ECO:0000256" key="3">
    <source>
        <dbReference type="SAM" id="SignalP"/>
    </source>
</evidence>
<keyword evidence="3" id="KW-0732">Signal</keyword>
<dbReference type="AlphaFoldDB" id="A0A1I8B9Q6"/>
<protein>
    <submittedName>
        <fullName evidence="6">EF-hand domain-containing protein</fullName>
    </submittedName>
</protein>
<dbReference type="InterPro" id="IPR002048">
    <property type="entry name" value="EF_hand_dom"/>
</dbReference>
<dbReference type="PROSITE" id="PS00018">
    <property type="entry name" value="EF_HAND_1"/>
    <property type="match status" value="2"/>
</dbReference>
<dbReference type="GO" id="GO:0005509">
    <property type="term" value="F:calcium ion binding"/>
    <property type="evidence" value="ECO:0007669"/>
    <property type="project" value="InterPro"/>
</dbReference>
<feature type="domain" description="EF-hand" evidence="4">
    <location>
        <begin position="230"/>
        <end position="265"/>
    </location>
</feature>
<keyword evidence="1" id="KW-0106">Calcium</keyword>
<dbReference type="PANTHER" id="PTHR10827">
    <property type="entry name" value="RETICULOCALBIN"/>
    <property type="match status" value="1"/>
</dbReference>
<dbReference type="Pfam" id="PF13499">
    <property type="entry name" value="EF-hand_7"/>
    <property type="match status" value="1"/>
</dbReference>
<evidence type="ECO:0000256" key="2">
    <source>
        <dbReference type="SAM" id="MobiDB-lite"/>
    </source>
</evidence>
<dbReference type="Gene3D" id="1.10.238.10">
    <property type="entry name" value="EF-hand"/>
    <property type="match status" value="2"/>
</dbReference>
<dbReference type="Pfam" id="PF13202">
    <property type="entry name" value="EF-hand_5"/>
    <property type="match status" value="2"/>
</dbReference>
<dbReference type="Proteomes" id="UP000095281">
    <property type="component" value="Unplaced"/>
</dbReference>
<name>A0A1I8B9Q6_MELHA</name>
<evidence type="ECO:0000313" key="6">
    <source>
        <dbReference type="WBParaSite" id="MhA1_Contig1706.frz3.gene10"/>
    </source>
</evidence>
<dbReference type="PANTHER" id="PTHR10827:SF85">
    <property type="entry name" value="CALCIUM-BINDING PROTEIN"/>
    <property type="match status" value="1"/>
</dbReference>
<feature type="compositionally biased region" description="Low complexity" evidence="2">
    <location>
        <begin position="51"/>
        <end position="60"/>
    </location>
</feature>
<evidence type="ECO:0000256" key="1">
    <source>
        <dbReference type="ARBA" id="ARBA00022837"/>
    </source>
</evidence>
<dbReference type="WBParaSite" id="MhA1_Contig1706.frz3.gene10">
    <property type="protein sequence ID" value="MhA1_Contig1706.frz3.gene10"/>
    <property type="gene ID" value="MhA1_Contig1706.frz3.gene10"/>
</dbReference>
<feature type="signal peptide" evidence="3">
    <location>
        <begin position="1"/>
        <end position="18"/>
    </location>
</feature>
<feature type="domain" description="EF-hand" evidence="4">
    <location>
        <begin position="156"/>
        <end position="191"/>
    </location>
</feature>
<feature type="region of interest" description="Disordered" evidence="2">
    <location>
        <begin position="51"/>
        <end position="127"/>
    </location>
</feature>
<dbReference type="InterPro" id="IPR018247">
    <property type="entry name" value="EF_Hand_1_Ca_BS"/>
</dbReference>
<evidence type="ECO:0000259" key="4">
    <source>
        <dbReference type="PROSITE" id="PS50222"/>
    </source>
</evidence>
<sequence length="333" mass="37565">MTLFFFFILLSVNQLLEAQQQQNLAVHELPLPNPIILEDVNLNTTSLPNSLNSSTTLGTTAPLTSQLAKPPSNSERINRETATTIAGIQQSDNQNNTEKNQSIGNVARRSPGSSTNFENEHRRTLKPETKDEMFARMDSDGDNMISLQDYMNRDRYYVESVRAEFNDIDTNGDGMVSKHEFDAFVRRLDEQREAALRNASNFTLQRNDANKDGELSEEELGAYIKGTLQRSISRLPQVFSQFDRDENGKLNLEEFHDLDFNFPWEKFPLSTEQISPSNRQQPPTFFSANGPVPPPFVNEQAVAAIPGDNFGSHSIGQMRALPVPQPIRLNRFA</sequence>
<proteinExistence type="predicted"/>
<dbReference type="SUPFAM" id="SSF47473">
    <property type="entry name" value="EF-hand"/>
    <property type="match status" value="1"/>
</dbReference>
<dbReference type="PROSITE" id="PS50222">
    <property type="entry name" value="EF_HAND_2"/>
    <property type="match status" value="2"/>
</dbReference>
<evidence type="ECO:0000313" key="5">
    <source>
        <dbReference type="Proteomes" id="UP000095281"/>
    </source>
</evidence>
<feature type="compositionally biased region" description="Polar residues" evidence="2">
    <location>
        <begin position="61"/>
        <end position="104"/>
    </location>
</feature>
<feature type="chain" id="PRO_5009315577" evidence="3">
    <location>
        <begin position="19"/>
        <end position="333"/>
    </location>
</feature>
<feature type="compositionally biased region" description="Basic and acidic residues" evidence="2">
    <location>
        <begin position="118"/>
        <end position="127"/>
    </location>
</feature>
<organism evidence="5 6">
    <name type="scientific">Meloidogyne hapla</name>
    <name type="common">Root-knot nematode worm</name>
    <dbReference type="NCBI Taxonomy" id="6305"/>
    <lineage>
        <taxon>Eukaryota</taxon>
        <taxon>Metazoa</taxon>
        <taxon>Ecdysozoa</taxon>
        <taxon>Nematoda</taxon>
        <taxon>Chromadorea</taxon>
        <taxon>Rhabditida</taxon>
        <taxon>Tylenchina</taxon>
        <taxon>Tylenchomorpha</taxon>
        <taxon>Tylenchoidea</taxon>
        <taxon>Meloidogynidae</taxon>
        <taxon>Meloidogyninae</taxon>
        <taxon>Meloidogyne</taxon>
    </lineage>
</organism>
<dbReference type="InterPro" id="IPR011992">
    <property type="entry name" value="EF-hand-dom_pair"/>
</dbReference>
<dbReference type="SMART" id="SM00054">
    <property type="entry name" value="EFh"/>
    <property type="match status" value="3"/>
</dbReference>
<reference evidence="6" key="1">
    <citation type="submission" date="2016-11" db="UniProtKB">
        <authorList>
            <consortium name="WormBaseParasite"/>
        </authorList>
    </citation>
    <scope>IDENTIFICATION</scope>
</reference>
<accession>A0A1I8B9Q6</accession>